<evidence type="ECO:0000259" key="2">
    <source>
        <dbReference type="PROSITE" id="PS51371"/>
    </source>
</evidence>
<proteinExistence type="predicted"/>
<dbReference type="EMBL" id="MLJW01000466">
    <property type="protein sequence ID" value="OIQ86665.1"/>
    <property type="molecule type" value="Genomic_DNA"/>
</dbReference>
<dbReference type="PANTHER" id="PTHR43080:SF2">
    <property type="entry name" value="CBS DOMAIN-CONTAINING PROTEIN"/>
    <property type="match status" value="1"/>
</dbReference>
<evidence type="ECO:0000256" key="1">
    <source>
        <dbReference type="ARBA" id="ARBA00023122"/>
    </source>
</evidence>
<name>A0A1J5QSN4_9ZZZZ</name>
<gene>
    <name evidence="3" type="primary">hrp1_13</name>
    <name evidence="3" type="ORF">GALL_314730</name>
</gene>
<evidence type="ECO:0000313" key="3">
    <source>
        <dbReference type="EMBL" id="OIQ86665.1"/>
    </source>
</evidence>
<dbReference type="Pfam" id="PF00571">
    <property type="entry name" value="CBS"/>
    <property type="match status" value="2"/>
</dbReference>
<dbReference type="InterPro" id="IPR046342">
    <property type="entry name" value="CBS_dom_sf"/>
</dbReference>
<dbReference type="AlphaFoldDB" id="A0A1J5QSN4"/>
<dbReference type="SUPFAM" id="SSF54631">
    <property type="entry name" value="CBS-domain pair"/>
    <property type="match status" value="1"/>
</dbReference>
<protein>
    <submittedName>
        <fullName evidence="3">Hypoxic response protein 1</fullName>
    </submittedName>
</protein>
<dbReference type="PROSITE" id="PS51371">
    <property type="entry name" value="CBS"/>
    <property type="match status" value="2"/>
</dbReference>
<keyword evidence="1" id="KW-0129">CBS domain</keyword>
<organism evidence="3">
    <name type="scientific">mine drainage metagenome</name>
    <dbReference type="NCBI Taxonomy" id="410659"/>
    <lineage>
        <taxon>unclassified sequences</taxon>
        <taxon>metagenomes</taxon>
        <taxon>ecological metagenomes</taxon>
    </lineage>
</organism>
<sequence length="152" mass="16327">MKVKDVYTQGTVHIPQRCNLQEAALQMREQHVGALVVTDGGGAPLGIVTDRDMVLRAVADGAAPRDLHVADVMSHGTLSIDQDADVDEAMQAMSSHGVRRLAVTGDGGRLLGIVALDDLIEAESRDFALLSGILRRERQRERSGSVESPLHP</sequence>
<dbReference type="InterPro" id="IPR000644">
    <property type="entry name" value="CBS_dom"/>
</dbReference>
<dbReference type="PANTHER" id="PTHR43080">
    <property type="entry name" value="CBS DOMAIN-CONTAINING PROTEIN CBSX3, MITOCHONDRIAL"/>
    <property type="match status" value="1"/>
</dbReference>
<dbReference type="Gene3D" id="3.10.580.10">
    <property type="entry name" value="CBS-domain"/>
    <property type="match status" value="1"/>
</dbReference>
<dbReference type="InterPro" id="IPR051257">
    <property type="entry name" value="Diverse_CBS-Domain"/>
</dbReference>
<reference evidence="3" key="1">
    <citation type="submission" date="2016-10" db="EMBL/GenBank/DDBJ databases">
        <title>Sequence of Gallionella enrichment culture.</title>
        <authorList>
            <person name="Poehlein A."/>
            <person name="Muehling M."/>
            <person name="Daniel R."/>
        </authorList>
    </citation>
    <scope>NUCLEOTIDE SEQUENCE</scope>
</reference>
<feature type="domain" description="CBS" evidence="2">
    <location>
        <begin position="73"/>
        <end position="129"/>
    </location>
</feature>
<dbReference type="SMART" id="SM00116">
    <property type="entry name" value="CBS"/>
    <property type="match status" value="2"/>
</dbReference>
<comment type="caution">
    <text evidence="3">The sequence shown here is derived from an EMBL/GenBank/DDBJ whole genome shotgun (WGS) entry which is preliminary data.</text>
</comment>
<accession>A0A1J5QSN4</accession>
<feature type="domain" description="CBS" evidence="2">
    <location>
        <begin position="7"/>
        <end position="67"/>
    </location>
</feature>